<reference evidence="1 2" key="1">
    <citation type="submission" date="2021-06" db="EMBL/GenBank/DDBJ databases">
        <authorList>
            <person name="Kallberg Y."/>
            <person name="Tangrot J."/>
            <person name="Rosling A."/>
        </authorList>
    </citation>
    <scope>NUCLEOTIDE SEQUENCE [LARGE SCALE GENOMIC DNA]</scope>
    <source>
        <strain evidence="1 2">120-4 pot B 10/14</strain>
    </source>
</reference>
<dbReference type="PANTHER" id="PTHR10381:SF11">
    <property type="entry name" value="ATP-DEPENDENT CLP PROTEASE PROTEOLYTIC SUBUNIT, MITOCHONDRIAL"/>
    <property type="match status" value="1"/>
</dbReference>
<proteinExistence type="predicted"/>
<dbReference type="InterPro" id="IPR023562">
    <property type="entry name" value="ClpP/TepA"/>
</dbReference>
<dbReference type="Pfam" id="PF00574">
    <property type="entry name" value="CLP_protease"/>
    <property type="match status" value="1"/>
</dbReference>
<sequence>MFNNNIIVQVSQEKLYTSKFYYNDTSANRWCHGQATDIAIHAKEILRVRERLSKIYKKHCNKRTLEEIEIAIERDYYMTAEEALKFGLVDRVLEKREVTPSEQLK</sequence>
<evidence type="ECO:0000313" key="2">
    <source>
        <dbReference type="Proteomes" id="UP000789901"/>
    </source>
</evidence>
<evidence type="ECO:0000313" key="1">
    <source>
        <dbReference type="EMBL" id="CAG8506758.1"/>
    </source>
</evidence>
<dbReference type="SUPFAM" id="SSF52096">
    <property type="entry name" value="ClpP/crotonase"/>
    <property type="match status" value="1"/>
</dbReference>
<dbReference type="Proteomes" id="UP000789901">
    <property type="component" value="Unassembled WGS sequence"/>
</dbReference>
<name>A0ABM8W2A8_GIGMA</name>
<dbReference type="EMBL" id="CAJVQB010000776">
    <property type="protein sequence ID" value="CAG8506758.1"/>
    <property type="molecule type" value="Genomic_DNA"/>
</dbReference>
<dbReference type="InterPro" id="IPR029045">
    <property type="entry name" value="ClpP/crotonase-like_dom_sf"/>
</dbReference>
<organism evidence="1 2">
    <name type="scientific">Gigaspora margarita</name>
    <dbReference type="NCBI Taxonomy" id="4874"/>
    <lineage>
        <taxon>Eukaryota</taxon>
        <taxon>Fungi</taxon>
        <taxon>Fungi incertae sedis</taxon>
        <taxon>Mucoromycota</taxon>
        <taxon>Glomeromycotina</taxon>
        <taxon>Glomeromycetes</taxon>
        <taxon>Diversisporales</taxon>
        <taxon>Gigasporaceae</taxon>
        <taxon>Gigaspora</taxon>
    </lineage>
</organism>
<protein>
    <submittedName>
        <fullName evidence="1">21881_t:CDS:1</fullName>
    </submittedName>
</protein>
<gene>
    <name evidence="1" type="ORF">GMARGA_LOCUS2474</name>
</gene>
<dbReference type="Gene3D" id="3.90.226.10">
    <property type="entry name" value="2-enoyl-CoA Hydratase, Chain A, domain 1"/>
    <property type="match status" value="1"/>
</dbReference>
<dbReference type="PANTHER" id="PTHR10381">
    <property type="entry name" value="ATP-DEPENDENT CLP PROTEASE PROTEOLYTIC SUBUNIT"/>
    <property type="match status" value="1"/>
</dbReference>
<keyword evidence="2" id="KW-1185">Reference proteome</keyword>
<comment type="caution">
    <text evidence="1">The sequence shown here is derived from an EMBL/GenBank/DDBJ whole genome shotgun (WGS) entry which is preliminary data.</text>
</comment>
<accession>A0ABM8W2A8</accession>